<evidence type="ECO:0000313" key="1">
    <source>
        <dbReference type="EMBL" id="MBA0879050.1"/>
    </source>
</evidence>
<proteinExistence type="predicted"/>
<dbReference type="EMBL" id="JABFAF010273860">
    <property type="protein sequence ID" value="MBA0879050.1"/>
    <property type="molecule type" value="Genomic_DNA"/>
</dbReference>
<protein>
    <submittedName>
        <fullName evidence="1">Uncharacterized protein</fullName>
    </submittedName>
</protein>
<sequence>MYSSISFSSALCQFHMEPQFHQSEWS</sequence>
<comment type="caution">
    <text evidence="1">The sequence shown here is derived from an EMBL/GenBank/DDBJ whole genome shotgun (WGS) entry which is preliminary data.</text>
</comment>
<feature type="non-terminal residue" evidence="1">
    <location>
        <position position="26"/>
    </location>
</feature>
<dbReference type="Proteomes" id="UP000593576">
    <property type="component" value="Unassembled WGS sequence"/>
</dbReference>
<keyword evidence="2" id="KW-1185">Reference proteome</keyword>
<evidence type="ECO:0000313" key="2">
    <source>
        <dbReference type="Proteomes" id="UP000593576"/>
    </source>
</evidence>
<dbReference type="AlphaFoldDB" id="A0A7J9N741"/>
<reference evidence="1 2" key="1">
    <citation type="journal article" date="2019" name="Genome Biol. Evol.">
        <title>Insights into the evolution of the New World diploid cottons (Gossypium, subgenus Houzingenia) based on genome sequencing.</title>
        <authorList>
            <person name="Grover C.E."/>
            <person name="Arick M.A. 2nd"/>
            <person name="Thrash A."/>
            <person name="Conover J.L."/>
            <person name="Sanders W.S."/>
            <person name="Peterson D.G."/>
            <person name="Frelichowski J.E."/>
            <person name="Scheffler J.A."/>
            <person name="Scheffler B.E."/>
            <person name="Wendel J.F."/>
        </authorList>
    </citation>
    <scope>NUCLEOTIDE SEQUENCE [LARGE SCALE GENOMIC DNA]</scope>
    <source>
        <strain evidence="1">1</strain>
        <tissue evidence="1">Leaf</tissue>
    </source>
</reference>
<gene>
    <name evidence="1" type="ORF">Goshw_028392</name>
</gene>
<accession>A0A7J9N741</accession>
<name>A0A7J9N741_GOSSC</name>
<organism evidence="1 2">
    <name type="scientific">Gossypium schwendimanii</name>
    <name type="common">Cotton</name>
    <dbReference type="NCBI Taxonomy" id="34291"/>
    <lineage>
        <taxon>Eukaryota</taxon>
        <taxon>Viridiplantae</taxon>
        <taxon>Streptophyta</taxon>
        <taxon>Embryophyta</taxon>
        <taxon>Tracheophyta</taxon>
        <taxon>Spermatophyta</taxon>
        <taxon>Magnoliopsida</taxon>
        <taxon>eudicotyledons</taxon>
        <taxon>Gunneridae</taxon>
        <taxon>Pentapetalae</taxon>
        <taxon>rosids</taxon>
        <taxon>malvids</taxon>
        <taxon>Malvales</taxon>
        <taxon>Malvaceae</taxon>
        <taxon>Malvoideae</taxon>
        <taxon>Gossypium</taxon>
    </lineage>
</organism>